<dbReference type="InterPro" id="IPR011990">
    <property type="entry name" value="TPR-like_helical_dom_sf"/>
</dbReference>
<evidence type="ECO:0000256" key="3">
    <source>
        <dbReference type="SAM" id="MobiDB-lite"/>
    </source>
</evidence>
<dbReference type="InterPro" id="IPR002885">
    <property type="entry name" value="PPR_rpt"/>
</dbReference>
<keyword evidence="5" id="KW-1185">Reference proteome</keyword>
<name>A0ABC8JSB7_ERUVS</name>
<evidence type="ECO:0000313" key="4">
    <source>
        <dbReference type="EMBL" id="CAH8333075.1"/>
    </source>
</evidence>
<evidence type="ECO:0000256" key="2">
    <source>
        <dbReference type="PROSITE-ProRule" id="PRU00708"/>
    </source>
</evidence>
<dbReference type="AlphaFoldDB" id="A0ABC8JSB7"/>
<dbReference type="EMBL" id="CAKOAT010120711">
    <property type="protein sequence ID" value="CAH8333075.1"/>
    <property type="molecule type" value="Genomic_DNA"/>
</dbReference>
<evidence type="ECO:0000313" key="5">
    <source>
        <dbReference type="Proteomes" id="UP001642260"/>
    </source>
</evidence>
<dbReference type="Pfam" id="PF01535">
    <property type="entry name" value="PPR"/>
    <property type="match status" value="4"/>
</dbReference>
<feature type="repeat" description="PPR" evidence="2">
    <location>
        <begin position="503"/>
        <end position="537"/>
    </location>
</feature>
<dbReference type="FunFam" id="1.25.40.10:FF:000607">
    <property type="entry name" value="Pentatricopeptide repeat-containing protein, mitochondrial"/>
    <property type="match status" value="1"/>
</dbReference>
<evidence type="ECO:0008006" key="6">
    <source>
        <dbReference type="Google" id="ProtNLM"/>
    </source>
</evidence>
<feature type="repeat" description="PPR" evidence="2">
    <location>
        <begin position="301"/>
        <end position="335"/>
    </location>
</feature>
<evidence type="ECO:0000256" key="1">
    <source>
        <dbReference type="ARBA" id="ARBA00022737"/>
    </source>
</evidence>
<feature type="compositionally biased region" description="Low complexity" evidence="3">
    <location>
        <begin position="12"/>
        <end position="38"/>
    </location>
</feature>
<keyword evidence="1" id="KW-0677">Repeat</keyword>
<feature type="repeat" description="PPR" evidence="2">
    <location>
        <begin position="472"/>
        <end position="502"/>
    </location>
</feature>
<dbReference type="PANTHER" id="PTHR47926:SF490">
    <property type="entry name" value="REPEAT-LIKE SUPERFAMILY PROTEIN, PUTATIVE-RELATED"/>
    <property type="match status" value="1"/>
</dbReference>
<feature type="region of interest" description="Disordered" evidence="3">
    <location>
        <begin position="1"/>
        <end position="52"/>
    </location>
</feature>
<dbReference type="FunFam" id="1.25.40.10:FF:001698">
    <property type="entry name" value="Pentatricopeptide repeat-containing protein, mitochondrial"/>
    <property type="match status" value="1"/>
</dbReference>
<dbReference type="InterPro" id="IPR046960">
    <property type="entry name" value="PPR_At4g14850-like_plant"/>
</dbReference>
<gene>
    <name evidence="4" type="ORF">ERUC_LOCUS12777</name>
</gene>
<comment type="caution">
    <text evidence="4">The sequence shown here is derived from an EMBL/GenBank/DDBJ whole genome shotgun (WGS) entry which is preliminary data.</text>
</comment>
<dbReference type="PROSITE" id="PS51375">
    <property type="entry name" value="PPR"/>
    <property type="match status" value="4"/>
</dbReference>
<dbReference type="PANTHER" id="PTHR47926">
    <property type="entry name" value="PENTATRICOPEPTIDE REPEAT-CONTAINING PROTEIN"/>
    <property type="match status" value="1"/>
</dbReference>
<dbReference type="InterPro" id="IPR027417">
    <property type="entry name" value="P-loop_NTPase"/>
</dbReference>
<protein>
    <recommendedName>
        <fullName evidence="6">Pentatricopeptide repeat-containing protein</fullName>
    </recommendedName>
</protein>
<reference evidence="4 5" key="1">
    <citation type="submission" date="2022-03" db="EMBL/GenBank/DDBJ databases">
        <authorList>
            <person name="Macdonald S."/>
            <person name="Ahmed S."/>
            <person name="Newling K."/>
        </authorList>
    </citation>
    <scope>NUCLEOTIDE SEQUENCE [LARGE SCALE GENOMIC DNA]</scope>
</reference>
<accession>A0ABC8JSB7</accession>
<sequence length="699" mass="77804">MKKKKVQRSGNPLFLSPPSSISPSPLPLPSSRFLPSPRTNSEKEKAIVISGPTGTGKSRLALELANGEIISADSVQEVPHHLIDILHPSQDVSNPSHVCALEFDTIVLGPRLPTAIMFGLFALRRRNLHTTTHFESPLFQKLIEDLKCCRDVAQVSRIHAYMVKTGIDKDDFTVSKLIASSLQDIQYASSIFNNVSNTTLFMFNTILRGYSLSEDPERAFPLFNQLRAQVPTLDRFSFIAALKSCTRQLGCGIGEGVHGIVLRSGFMRFTDLRNSLLHFYCVSRRISDARKLFDEMPQRVDAISFTTLMNGYLQVSKPALALFLFRDMRRSEIVISVSTLLSFLSATGDLGDLLGAESAYGLSIKTGFDLKLHLVTALIGMYAKIGDMSSARRIFNCSARKDVVMWNCMIDQYAKTGLLEECLSLLRQMKYEQLKPNSSTFAGLLSSCASYEALSIGQSVGHLVEEERIALDAVLGTALLDMYAKLGMIHKAVEIFDRMKNKDVKSWTAMISGYGSHGLAREAINLFFKMEERKVMPNEITFLVVLNSCSHGGLVMEGIRCFKRMVEVYRFIPKVEHYGCVVDLLGRAGQLEEAYELIKNLPIRSDSTAWRALLAACRVYGNVDLGGRVRIKLVEMGERNFADAILLAGTHSVAGNPQGRQDLLDNEFYKEKKKAAYSAIEREWSSESICGLISPVLKR</sequence>
<organism evidence="4 5">
    <name type="scientific">Eruca vesicaria subsp. sativa</name>
    <name type="common">Garden rocket</name>
    <name type="synonym">Eruca sativa</name>
    <dbReference type="NCBI Taxonomy" id="29727"/>
    <lineage>
        <taxon>Eukaryota</taxon>
        <taxon>Viridiplantae</taxon>
        <taxon>Streptophyta</taxon>
        <taxon>Embryophyta</taxon>
        <taxon>Tracheophyta</taxon>
        <taxon>Spermatophyta</taxon>
        <taxon>Magnoliopsida</taxon>
        <taxon>eudicotyledons</taxon>
        <taxon>Gunneridae</taxon>
        <taxon>Pentapetalae</taxon>
        <taxon>rosids</taxon>
        <taxon>malvids</taxon>
        <taxon>Brassicales</taxon>
        <taxon>Brassicaceae</taxon>
        <taxon>Brassiceae</taxon>
        <taxon>Eruca</taxon>
    </lineage>
</organism>
<proteinExistence type="predicted"/>
<feature type="repeat" description="PPR" evidence="2">
    <location>
        <begin position="402"/>
        <end position="436"/>
    </location>
</feature>
<dbReference type="Gene3D" id="1.25.40.10">
    <property type="entry name" value="Tetratricopeptide repeat domain"/>
    <property type="match status" value="4"/>
</dbReference>
<dbReference type="Proteomes" id="UP001642260">
    <property type="component" value="Unassembled WGS sequence"/>
</dbReference>
<dbReference type="Gene3D" id="3.40.50.300">
    <property type="entry name" value="P-loop containing nucleotide triphosphate hydrolases"/>
    <property type="match status" value="1"/>
</dbReference>
<dbReference type="NCBIfam" id="TIGR00756">
    <property type="entry name" value="PPR"/>
    <property type="match status" value="5"/>
</dbReference>
<dbReference type="Pfam" id="PF13041">
    <property type="entry name" value="PPR_2"/>
    <property type="match status" value="2"/>
</dbReference>